<accession>A0ABV2TQV6</accession>
<dbReference type="PANTHER" id="PTHR45947">
    <property type="entry name" value="SULFOQUINOVOSYL TRANSFERASE SQD2"/>
    <property type="match status" value="1"/>
</dbReference>
<gene>
    <name evidence="2" type="ORF">ABXR19_19155</name>
</gene>
<dbReference type="CDD" id="cd03801">
    <property type="entry name" value="GT4_PimA-like"/>
    <property type="match status" value="1"/>
</dbReference>
<dbReference type="RefSeq" id="WP_354602769.1">
    <property type="nucleotide sequence ID" value="NZ_JBEWZI010000035.1"/>
</dbReference>
<name>A0ABV2TQV6_9RHOO</name>
<keyword evidence="2" id="KW-0808">Transferase</keyword>
<keyword evidence="2" id="KW-0328">Glycosyltransferase</keyword>
<dbReference type="SUPFAM" id="SSF53756">
    <property type="entry name" value="UDP-Glycosyltransferase/glycogen phosphorylase"/>
    <property type="match status" value="1"/>
</dbReference>
<evidence type="ECO:0000259" key="1">
    <source>
        <dbReference type="Pfam" id="PF13439"/>
    </source>
</evidence>
<evidence type="ECO:0000313" key="2">
    <source>
        <dbReference type="EMBL" id="MET7016311.1"/>
    </source>
</evidence>
<sequence length="363" mass="39696">MKAYRVPFFVGLASRLHKEGVGLEVAYGEPWAEEAKRGDHVDLPAPLGRRLPSRMLGGKLLWMPALKPVLKADAVIVEHANKHLLNYALMAAQGLGIKRLAYWGHGRDRQADSAAWGERFKQRSLHWADWWFAYTAGAAAYVAEQGFDPTRITTIGNAVDTRELREQVASVSESERSEAWRALGLEAAGPCVVYCGSLYENKRLDLMLPAMDAVQARLPGVKFIVIGGGPLAPAMQAYAETRPWVRYAGPKFGRDKAVLLSLASIWLNPGLVGLGILDAFSAGLPLVTTDLPVHSPEIEYLEHGVNGVMVRAEVSALVDELLGLLQSPVRLQLLREGALASAECYSIESMVESYAQGVLKWLT</sequence>
<dbReference type="InterPro" id="IPR050194">
    <property type="entry name" value="Glycosyltransferase_grp1"/>
</dbReference>
<dbReference type="InterPro" id="IPR028098">
    <property type="entry name" value="Glyco_trans_4-like_N"/>
</dbReference>
<evidence type="ECO:0000313" key="3">
    <source>
        <dbReference type="Proteomes" id="UP001549691"/>
    </source>
</evidence>
<dbReference type="Pfam" id="PF13439">
    <property type="entry name" value="Glyco_transf_4"/>
    <property type="match status" value="1"/>
</dbReference>
<feature type="domain" description="Glycosyltransferase subfamily 4-like N-terminal" evidence="1">
    <location>
        <begin position="12"/>
        <end position="162"/>
    </location>
</feature>
<dbReference type="GO" id="GO:0016757">
    <property type="term" value="F:glycosyltransferase activity"/>
    <property type="evidence" value="ECO:0007669"/>
    <property type="project" value="UniProtKB-KW"/>
</dbReference>
<dbReference type="Pfam" id="PF13692">
    <property type="entry name" value="Glyco_trans_1_4"/>
    <property type="match status" value="1"/>
</dbReference>
<dbReference type="EMBL" id="JBEWZI010000035">
    <property type="protein sequence ID" value="MET7016311.1"/>
    <property type="molecule type" value="Genomic_DNA"/>
</dbReference>
<comment type="caution">
    <text evidence="2">The sequence shown here is derived from an EMBL/GenBank/DDBJ whole genome shotgun (WGS) entry which is preliminary data.</text>
</comment>
<reference evidence="2 3" key="1">
    <citation type="submission" date="2024-07" db="EMBL/GenBank/DDBJ databases">
        <title>Uliginosibacterium flavum JJ3220;KACC:17644.</title>
        <authorList>
            <person name="Kim M.K."/>
        </authorList>
    </citation>
    <scope>NUCLEOTIDE SEQUENCE [LARGE SCALE GENOMIC DNA]</scope>
    <source>
        <strain evidence="2 3">KACC:17644</strain>
    </source>
</reference>
<keyword evidence="3" id="KW-1185">Reference proteome</keyword>
<protein>
    <submittedName>
        <fullName evidence="2">Glycosyltransferase family 4 protein</fullName>
        <ecNumber evidence="2">2.4.-.-</ecNumber>
    </submittedName>
</protein>
<organism evidence="2 3">
    <name type="scientific">Uliginosibacterium flavum</name>
    <dbReference type="NCBI Taxonomy" id="1396831"/>
    <lineage>
        <taxon>Bacteria</taxon>
        <taxon>Pseudomonadati</taxon>
        <taxon>Pseudomonadota</taxon>
        <taxon>Betaproteobacteria</taxon>
        <taxon>Rhodocyclales</taxon>
        <taxon>Zoogloeaceae</taxon>
        <taxon>Uliginosibacterium</taxon>
    </lineage>
</organism>
<dbReference type="PANTHER" id="PTHR45947:SF3">
    <property type="entry name" value="SULFOQUINOVOSYL TRANSFERASE SQD2"/>
    <property type="match status" value="1"/>
</dbReference>
<dbReference type="Proteomes" id="UP001549691">
    <property type="component" value="Unassembled WGS sequence"/>
</dbReference>
<proteinExistence type="predicted"/>
<dbReference type="Gene3D" id="3.40.50.2000">
    <property type="entry name" value="Glycogen Phosphorylase B"/>
    <property type="match status" value="2"/>
</dbReference>
<dbReference type="EC" id="2.4.-.-" evidence="2"/>